<dbReference type="GeneID" id="300099712"/>
<protein>
    <submittedName>
        <fullName evidence="2">Uncharacterized protein</fullName>
    </submittedName>
</protein>
<reference evidence="2 3" key="1">
    <citation type="submission" date="2018-08" db="EMBL/GenBank/DDBJ databases">
        <title>The complete genome sequence of Streptomyces seoulensis, a pioneer strain for nickel superoxide dismutase discovery.</title>
        <authorList>
            <person name="Shin J."/>
            <person name="Lee J.-S."/>
            <person name="Lee E.-J."/>
            <person name="Youn H.-D."/>
        </authorList>
    </citation>
    <scope>NUCLEOTIDE SEQUENCE [LARGE SCALE GENOMIC DNA]</scope>
    <source>
        <strain evidence="2 3">KCTC 9819</strain>
    </source>
</reference>
<dbReference type="Proteomes" id="UP000292547">
    <property type="component" value="Chromosome"/>
</dbReference>
<evidence type="ECO:0000256" key="1">
    <source>
        <dbReference type="SAM" id="MobiDB-lite"/>
    </source>
</evidence>
<proteinExistence type="predicted"/>
<sequence>MSLIEGLDASADWVAKDMEALLRECDALIASKNTHLTRLAAGVKALQAEIEQTSSERDLVVADREKAEQVLRAFQAAVQEGKGLRQSRGRGQTRLHLVPDVLPSPGNGAEGADAAAPLAAPAPAPAPAPQPPTPVEPESNAVIRIHGERSIAVMRIITTEPDRHWTPKDVAVRLEGPEKDEDQGAHSRARALLDSLARRRVLNKRRDGGDRRCVFQLAAAWEAA</sequence>
<name>A0A4P6TUJ5_STRSO</name>
<dbReference type="KEGG" id="sseo:D0Z67_12315"/>
<accession>A0A4P6TUJ5</accession>
<feature type="compositionally biased region" description="Pro residues" evidence="1">
    <location>
        <begin position="120"/>
        <end position="135"/>
    </location>
</feature>
<dbReference type="AlphaFoldDB" id="A0A4P6TUJ5"/>
<feature type="region of interest" description="Disordered" evidence="1">
    <location>
        <begin position="100"/>
        <end position="138"/>
    </location>
</feature>
<dbReference type="OrthoDB" id="4146354at2"/>
<organism evidence="2 3">
    <name type="scientific">Streptomyces seoulensis</name>
    <dbReference type="NCBI Taxonomy" id="73044"/>
    <lineage>
        <taxon>Bacteria</taxon>
        <taxon>Bacillati</taxon>
        <taxon>Actinomycetota</taxon>
        <taxon>Actinomycetes</taxon>
        <taxon>Kitasatosporales</taxon>
        <taxon>Streptomycetaceae</taxon>
        <taxon>Streptomyces</taxon>
    </lineage>
</organism>
<dbReference type="RefSeq" id="WP_031184157.1">
    <property type="nucleotide sequence ID" value="NZ_CP032229.1"/>
</dbReference>
<evidence type="ECO:0000313" key="3">
    <source>
        <dbReference type="Proteomes" id="UP000292547"/>
    </source>
</evidence>
<evidence type="ECO:0000313" key="2">
    <source>
        <dbReference type="EMBL" id="QBJ91010.1"/>
    </source>
</evidence>
<keyword evidence="3" id="KW-1185">Reference proteome</keyword>
<gene>
    <name evidence="2" type="ORF">D0Z67_12315</name>
</gene>
<dbReference type="EMBL" id="CP032229">
    <property type="protein sequence ID" value="QBJ91010.1"/>
    <property type="molecule type" value="Genomic_DNA"/>
</dbReference>
<feature type="compositionally biased region" description="Low complexity" evidence="1">
    <location>
        <begin position="105"/>
        <end position="119"/>
    </location>
</feature>